<dbReference type="PANTHER" id="PTHR47326">
    <property type="entry name" value="TRANSPOSABLE ELEMENT TC3 TRANSPOSASE-LIKE PROTEIN"/>
    <property type="match status" value="1"/>
</dbReference>
<keyword evidence="2" id="KW-1185">Reference proteome</keyword>
<name>A0AA38M8K6_9CUCU</name>
<comment type="caution">
    <text evidence="1">The sequence shown here is derived from an EMBL/GenBank/DDBJ whole genome shotgun (WGS) entry which is preliminary data.</text>
</comment>
<organism evidence="1 2">
    <name type="scientific">Zophobas morio</name>
    <dbReference type="NCBI Taxonomy" id="2755281"/>
    <lineage>
        <taxon>Eukaryota</taxon>
        <taxon>Metazoa</taxon>
        <taxon>Ecdysozoa</taxon>
        <taxon>Arthropoda</taxon>
        <taxon>Hexapoda</taxon>
        <taxon>Insecta</taxon>
        <taxon>Pterygota</taxon>
        <taxon>Neoptera</taxon>
        <taxon>Endopterygota</taxon>
        <taxon>Coleoptera</taxon>
        <taxon>Polyphaga</taxon>
        <taxon>Cucujiformia</taxon>
        <taxon>Tenebrionidae</taxon>
        <taxon>Zophobas</taxon>
    </lineage>
</organism>
<dbReference type="Proteomes" id="UP001168821">
    <property type="component" value="Unassembled WGS sequence"/>
</dbReference>
<sequence length="134" mass="15535">MDLNREGGQATDLKPIIPLGYLLHCANIYIRGTASPRSWYLHSQTHDRGHDRTEKILQAEEQILERVEEESDIRTHRLATEGGVSQLLVHRTLKGQGLYPYHVQNVQALELADFPRRGIYCEWLLQQQQQHLVQ</sequence>
<evidence type="ECO:0000313" key="2">
    <source>
        <dbReference type="Proteomes" id="UP001168821"/>
    </source>
</evidence>
<protein>
    <submittedName>
        <fullName evidence="1">Uncharacterized protein</fullName>
    </submittedName>
</protein>
<evidence type="ECO:0000313" key="1">
    <source>
        <dbReference type="EMBL" id="KAJ3647690.1"/>
    </source>
</evidence>
<accession>A0AA38M8K6</accession>
<dbReference type="EMBL" id="JALNTZ010000006">
    <property type="protein sequence ID" value="KAJ3647690.1"/>
    <property type="molecule type" value="Genomic_DNA"/>
</dbReference>
<dbReference type="AlphaFoldDB" id="A0AA38M8K6"/>
<proteinExistence type="predicted"/>
<reference evidence="1" key="1">
    <citation type="journal article" date="2023" name="G3 (Bethesda)">
        <title>Whole genome assemblies of Zophobas morio and Tenebrio molitor.</title>
        <authorList>
            <person name="Kaur S."/>
            <person name="Stinson S.A."/>
            <person name="diCenzo G.C."/>
        </authorList>
    </citation>
    <scope>NUCLEOTIDE SEQUENCE</scope>
    <source>
        <strain evidence="1">QUZm001</strain>
    </source>
</reference>
<dbReference type="PANTHER" id="PTHR47326:SF1">
    <property type="entry name" value="HTH PSQ-TYPE DOMAIN-CONTAINING PROTEIN"/>
    <property type="match status" value="1"/>
</dbReference>
<gene>
    <name evidence="1" type="ORF">Zmor_019554</name>
</gene>